<protein>
    <submittedName>
        <fullName evidence="1">Uncharacterized protein</fullName>
    </submittedName>
</protein>
<gene>
    <name evidence="1" type="ORF">D2E76_16195</name>
</gene>
<comment type="caution">
    <text evidence="1">The sequence shown here is derived from an EMBL/GenBank/DDBJ whole genome shotgun (WGS) entry which is preliminary data.</text>
</comment>
<dbReference type="Proteomes" id="UP000284557">
    <property type="component" value="Unassembled WGS sequence"/>
</dbReference>
<sequence length="205" mass="23460">MAPLGVVWVPNEKLREPELSPFELYDGPDQYPWSEVDVWEVWHENPLGFRAIRVVATGEVVDGGFSGHEVVEDRLLRDWIIDPARREFSRLRELASLYGSGTFDPNLFGKYGPEVFNARRNGVIGEAIELLQGVGGFDWLIDRLECMGTTDPYVALALRPYIGPDFGQQSYDALRWEFEAHRGELLHPEDQQLADIRYKPVEAKR</sequence>
<dbReference type="AlphaFoldDB" id="A0ABD7HLW6"/>
<evidence type="ECO:0000313" key="1">
    <source>
        <dbReference type="EMBL" id="RIT36795.1"/>
    </source>
</evidence>
<reference evidence="1 2" key="1">
    <citation type="submission" date="2018-08" db="EMBL/GenBank/DDBJ databases">
        <title>Linezolid Resistance in Mycobacterium abscessus: MIC Distribution and Comprehensive Investigation of Resistance Mechanisms.</title>
        <authorList>
            <person name="Ye M."/>
            <person name="Xu L."/>
            <person name="Zou Y."/>
            <person name="Li B."/>
            <person name="Guo Q."/>
            <person name="Zhang Y."/>
            <person name="Zhan M."/>
            <person name="Xu B."/>
            <person name="Yu F."/>
            <person name="Zhang Z."/>
            <person name="Chu H."/>
        </authorList>
    </citation>
    <scope>NUCLEOTIDE SEQUENCE [LARGE SCALE GENOMIC DNA]</scope>
    <source>
        <strain evidence="1 2">G143</strain>
    </source>
</reference>
<dbReference type="EMBL" id="QXBN01000012">
    <property type="protein sequence ID" value="RIT36795.1"/>
    <property type="molecule type" value="Genomic_DNA"/>
</dbReference>
<name>A0ABD7HLW6_9MYCO</name>
<organism evidence="1 2">
    <name type="scientific">Mycobacteroides abscessus</name>
    <dbReference type="NCBI Taxonomy" id="36809"/>
    <lineage>
        <taxon>Bacteria</taxon>
        <taxon>Bacillati</taxon>
        <taxon>Actinomycetota</taxon>
        <taxon>Actinomycetes</taxon>
        <taxon>Mycobacteriales</taxon>
        <taxon>Mycobacteriaceae</taxon>
        <taxon>Mycobacteroides</taxon>
    </lineage>
</organism>
<accession>A0ABD7HLW6</accession>
<proteinExistence type="predicted"/>
<evidence type="ECO:0000313" key="2">
    <source>
        <dbReference type="Proteomes" id="UP000284557"/>
    </source>
</evidence>